<evidence type="ECO:0000313" key="1">
    <source>
        <dbReference type="Proteomes" id="UP000887565"/>
    </source>
</evidence>
<dbReference type="AlphaFoldDB" id="A0A915JMF6"/>
<protein>
    <submittedName>
        <fullName evidence="2">Uncharacterized protein</fullName>
    </submittedName>
</protein>
<evidence type="ECO:0000313" key="2">
    <source>
        <dbReference type="WBParaSite" id="nRc.2.0.1.t27365-RA"/>
    </source>
</evidence>
<proteinExistence type="predicted"/>
<dbReference type="Proteomes" id="UP000887565">
    <property type="component" value="Unplaced"/>
</dbReference>
<reference evidence="2" key="1">
    <citation type="submission" date="2022-11" db="UniProtKB">
        <authorList>
            <consortium name="WormBaseParasite"/>
        </authorList>
    </citation>
    <scope>IDENTIFICATION</scope>
</reference>
<name>A0A915JMF6_ROMCU</name>
<keyword evidence="1" id="KW-1185">Reference proteome</keyword>
<accession>A0A915JMF6</accession>
<organism evidence="1 2">
    <name type="scientific">Romanomermis culicivorax</name>
    <name type="common">Nematode worm</name>
    <dbReference type="NCBI Taxonomy" id="13658"/>
    <lineage>
        <taxon>Eukaryota</taxon>
        <taxon>Metazoa</taxon>
        <taxon>Ecdysozoa</taxon>
        <taxon>Nematoda</taxon>
        <taxon>Enoplea</taxon>
        <taxon>Dorylaimia</taxon>
        <taxon>Mermithida</taxon>
        <taxon>Mermithoidea</taxon>
        <taxon>Mermithidae</taxon>
        <taxon>Romanomermis</taxon>
    </lineage>
</organism>
<sequence length="128" mass="13827">MREEVSVNNKLILSIIIKNDTFDQVFAKWGSHHDDNRTMSNDGSTIRGVYFPQMGKQSICLLKAHSSNAGWMRQLTTADNIPEGAQQAVVIPTVGKIDVANIGVVAALIVGDSAIIGEGAGENRFEKS</sequence>
<dbReference type="WBParaSite" id="nRc.2.0.1.t27365-RA">
    <property type="protein sequence ID" value="nRc.2.0.1.t27365-RA"/>
    <property type="gene ID" value="nRc.2.0.1.g27365"/>
</dbReference>